<dbReference type="Gene3D" id="1.10.579.10">
    <property type="entry name" value="DNA Cyclobutane Dipyrimidine Photolyase, subunit A, domain 3"/>
    <property type="match status" value="1"/>
</dbReference>
<keyword evidence="2" id="KW-1185">Reference proteome</keyword>
<dbReference type="EMBL" id="JAUDUY010000008">
    <property type="protein sequence ID" value="MDM9632333.1"/>
    <property type="molecule type" value="Genomic_DNA"/>
</dbReference>
<organism evidence="1 2">
    <name type="scientific">Robiginitalea aurantiaca</name>
    <dbReference type="NCBI Taxonomy" id="3056915"/>
    <lineage>
        <taxon>Bacteria</taxon>
        <taxon>Pseudomonadati</taxon>
        <taxon>Bacteroidota</taxon>
        <taxon>Flavobacteriia</taxon>
        <taxon>Flavobacteriales</taxon>
        <taxon>Flavobacteriaceae</taxon>
        <taxon>Robiginitalea</taxon>
    </lineage>
</organism>
<name>A0ABT7WHJ4_9FLAO</name>
<reference evidence="1" key="1">
    <citation type="submission" date="2023-06" db="EMBL/GenBank/DDBJ databases">
        <title>Robiginitalea aurantiacus sp. nov. and Algoriphagus sediminis sp. nov., isolated from coastal sediment.</title>
        <authorList>
            <person name="Zhou Z.Y."/>
            <person name="An J."/>
            <person name="Jia Y.W."/>
            <person name="Du Z.J."/>
        </authorList>
    </citation>
    <scope>NUCLEOTIDE SEQUENCE</scope>
    <source>
        <strain evidence="1">M39</strain>
    </source>
</reference>
<evidence type="ECO:0000313" key="2">
    <source>
        <dbReference type="Proteomes" id="UP001174839"/>
    </source>
</evidence>
<dbReference type="PANTHER" id="PTHR38657:SF1">
    <property type="entry name" value="SLR1343 PROTEIN"/>
    <property type="match status" value="1"/>
</dbReference>
<dbReference type="RefSeq" id="WP_289725700.1">
    <property type="nucleotide sequence ID" value="NZ_JAUDUY010000008.1"/>
</dbReference>
<dbReference type="PANTHER" id="PTHR38657">
    <property type="entry name" value="SLR1343 PROTEIN"/>
    <property type="match status" value="1"/>
</dbReference>
<dbReference type="Gene3D" id="1.10.10.1710">
    <property type="entry name" value="Deoxyribodipyrimidine photolyase-related"/>
    <property type="match status" value="1"/>
</dbReference>
<dbReference type="InterPro" id="IPR007357">
    <property type="entry name" value="PhrB-like"/>
</dbReference>
<dbReference type="InterPro" id="IPR036134">
    <property type="entry name" value="Crypto/Photolyase_FAD-like_sf"/>
</dbReference>
<proteinExistence type="predicted"/>
<dbReference type="Pfam" id="PF04244">
    <property type="entry name" value="DPRP"/>
    <property type="match status" value="1"/>
</dbReference>
<evidence type="ECO:0000313" key="1">
    <source>
        <dbReference type="EMBL" id="MDM9632333.1"/>
    </source>
</evidence>
<sequence length="510" mass="59002">MKTLRLILGDQLNPDHSWFKTVREDVVYLMAEMRQETDYAPHHIQKVVAFFAAMRHFANRRKAEGHKLLYYRLTDPDNPQTLPTLVKDAVEKEGCTRFEYQLPDEYRLDEQLKNLCQELDMPTGVSDSEHFYSTREELARHFEGKKQLVMESFYRMMRKKHGVLFDNGAPTGGSWNYDAQNRKKWNGTPPIPSIDISDQDIGTILKEIQESGINTIGALDAGSFQWTTTPEDARALLNTFCETLLPHFGDYQDAMHTEERFLFHSRLSFAMNCKLISPREVVETVEAYYHQHSDEIHISQAEGFIRQILGWREYMRGIYWKEMPGYAQTNALSNKNPLPNFYWTGKTKMNCLKHAIGQSLEDAYAHHIQRLMITGNFALLAQIDPDEVDQWYLGIYADAVEWVQLPNTRGMSQFADGGIVGTKPYVSSANYIRKMSNYCSSCFYKADQKTGDKACPFNALYWNFLDAKKEHLQTNPRMGMMYRLLEKKDASELKALRERAADIISSPDSY</sequence>
<dbReference type="Proteomes" id="UP001174839">
    <property type="component" value="Unassembled WGS sequence"/>
</dbReference>
<comment type="caution">
    <text evidence="1">The sequence shown here is derived from an EMBL/GenBank/DDBJ whole genome shotgun (WGS) entry which is preliminary data.</text>
</comment>
<protein>
    <submittedName>
        <fullName evidence="1">Cryptochrome/photolyase family protein</fullName>
    </submittedName>
</protein>
<dbReference type="Gene3D" id="3.40.50.620">
    <property type="entry name" value="HUPs"/>
    <property type="match status" value="1"/>
</dbReference>
<accession>A0ABT7WHJ4</accession>
<dbReference type="InterPro" id="IPR014729">
    <property type="entry name" value="Rossmann-like_a/b/a_fold"/>
</dbReference>
<gene>
    <name evidence="1" type="ORF">QU605_12680</name>
</gene>
<dbReference type="Gene3D" id="1.25.40.80">
    <property type="match status" value="1"/>
</dbReference>
<dbReference type="SUPFAM" id="SSF48173">
    <property type="entry name" value="Cryptochrome/photolyase FAD-binding domain"/>
    <property type="match status" value="1"/>
</dbReference>
<dbReference type="InterPro" id="IPR052551">
    <property type="entry name" value="UV-DNA_repair_photolyase"/>
</dbReference>